<dbReference type="EMBL" id="BAABAL010000019">
    <property type="protein sequence ID" value="GAA4031228.1"/>
    <property type="molecule type" value="Genomic_DNA"/>
</dbReference>
<proteinExistence type="predicted"/>
<sequence>MSEPVACHRCGTVRDLDGDPTAALAWVSDRDSGRTRWLCPDCARTHVRDIESKLPSEWWA</sequence>
<keyword evidence="2" id="KW-1185">Reference proteome</keyword>
<evidence type="ECO:0000313" key="2">
    <source>
        <dbReference type="Proteomes" id="UP001501747"/>
    </source>
</evidence>
<protein>
    <recommendedName>
        <fullName evidence="3">Small CPxCG-related zinc finger protein</fullName>
    </recommendedName>
</protein>
<organism evidence="1 2">
    <name type="scientific">Allokutzneria multivorans</name>
    <dbReference type="NCBI Taxonomy" id="1142134"/>
    <lineage>
        <taxon>Bacteria</taxon>
        <taxon>Bacillati</taxon>
        <taxon>Actinomycetota</taxon>
        <taxon>Actinomycetes</taxon>
        <taxon>Pseudonocardiales</taxon>
        <taxon>Pseudonocardiaceae</taxon>
        <taxon>Allokutzneria</taxon>
    </lineage>
</organism>
<gene>
    <name evidence="1" type="ORF">GCM10022247_65410</name>
</gene>
<comment type="caution">
    <text evidence="1">The sequence shown here is derived from an EMBL/GenBank/DDBJ whole genome shotgun (WGS) entry which is preliminary data.</text>
</comment>
<dbReference type="RefSeq" id="WP_344883551.1">
    <property type="nucleotide sequence ID" value="NZ_BAABAL010000019.1"/>
</dbReference>
<reference evidence="2" key="1">
    <citation type="journal article" date="2019" name="Int. J. Syst. Evol. Microbiol.">
        <title>The Global Catalogue of Microorganisms (GCM) 10K type strain sequencing project: providing services to taxonomists for standard genome sequencing and annotation.</title>
        <authorList>
            <consortium name="The Broad Institute Genomics Platform"/>
            <consortium name="The Broad Institute Genome Sequencing Center for Infectious Disease"/>
            <person name="Wu L."/>
            <person name="Ma J."/>
        </authorList>
    </citation>
    <scope>NUCLEOTIDE SEQUENCE [LARGE SCALE GENOMIC DNA]</scope>
    <source>
        <strain evidence="2">JCM 17342</strain>
    </source>
</reference>
<accession>A0ABP7TUF4</accession>
<name>A0ABP7TUF4_9PSEU</name>
<evidence type="ECO:0008006" key="3">
    <source>
        <dbReference type="Google" id="ProtNLM"/>
    </source>
</evidence>
<evidence type="ECO:0000313" key="1">
    <source>
        <dbReference type="EMBL" id="GAA4031228.1"/>
    </source>
</evidence>
<dbReference type="Proteomes" id="UP001501747">
    <property type="component" value="Unassembled WGS sequence"/>
</dbReference>